<reference evidence="1" key="1">
    <citation type="submission" date="2021-02" db="EMBL/GenBank/DDBJ databases">
        <authorList>
            <person name="Dougan E. K."/>
            <person name="Rhodes N."/>
            <person name="Thang M."/>
            <person name="Chan C."/>
        </authorList>
    </citation>
    <scope>NUCLEOTIDE SEQUENCE</scope>
</reference>
<name>A0A812HZK9_9DINO</name>
<sequence length="193" mass="21525">MQAHAAFGKEFVLALLLSQAMVISSFPMLCFSTATLQVLACLFNHAAMLGYLTVCARLSLSGPTHATDITLHSCKATMLSIMNQLLLSKDLRALQGHHKMDSLLYMVVLMYGSPLQVREWLDEPCFQVGDLVVFNIVVGNAELPSRGSSSLLYRTWGISQLKLIFQLLPSQLQLRRCWGPMIYPHVNLLLQVM</sequence>
<evidence type="ECO:0000313" key="2">
    <source>
        <dbReference type="Proteomes" id="UP000604046"/>
    </source>
</evidence>
<evidence type="ECO:0000313" key="1">
    <source>
        <dbReference type="EMBL" id="CAE6968497.1"/>
    </source>
</evidence>
<proteinExistence type="predicted"/>
<dbReference type="EMBL" id="CAJNDS010000134">
    <property type="protein sequence ID" value="CAE6968497.1"/>
    <property type="molecule type" value="Genomic_DNA"/>
</dbReference>
<comment type="caution">
    <text evidence="1">The sequence shown here is derived from an EMBL/GenBank/DDBJ whole genome shotgun (WGS) entry which is preliminary data.</text>
</comment>
<protein>
    <submittedName>
        <fullName evidence="1">Uncharacterized protein</fullName>
    </submittedName>
</protein>
<organism evidence="1 2">
    <name type="scientific">Symbiodinium natans</name>
    <dbReference type="NCBI Taxonomy" id="878477"/>
    <lineage>
        <taxon>Eukaryota</taxon>
        <taxon>Sar</taxon>
        <taxon>Alveolata</taxon>
        <taxon>Dinophyceae</taxon>
        <taxon>Suessiales</taxon>
        <taxon>Symbiodiniaceae</taxon>
        <taxon>Symbiodinium</taxon>
    </lineage>
</organism>
<gene>
    <name evidence="1" type="ORF">SNAT2548_LOCUS2344</name>
</gene>
<accession>A0A812HZK9</accession>
<dbReference type="AlphaFoldDB" id="A0A812HZK9"/>
<keyword evidence="2" id="KW-1185">Reference proteome</keyword>
<dbReference type="Proteomes" id="UP000604046">
    <property type="component" value="Unassembled WGS sequence"/>
</dbReference>